<evidence type="ECO:0000256" key="1">
    <source>
        <dbReference type="SAM" id="Phobius"/>
    </source>
</evidence>
<protein>
    <submittedName>
        <fullName evidence="2">Uncharacterized protein</fullName>
    </submittedName>
</protein>
<dbReference type="EMBL" id="CP096659">
    <property type="protein sequence ID" value="UPV73509.1"/>
    <property type="molecule type" value="Genomic_DNA"/>
</dbReference>
<keyword evidence="3" id="KW-1185">Reference proteome</keyword>
<feature type="transmembrane region" description="Helical" evidence="1">
    <location>
        <begin position="6"/>
        <end position="25"/>
    </location>
</feature>
<feature type="transmembrane region" description="Helical" evidence="1">
    <location>
        <begin position="75"/>
        <end position="94"/>
    </location>
</feature>
<organism evidence="2 3">
    <name type="scientific">Halorussus limi</name>
    <dbReference type="NCBI Taxonomy" id="2938695"/>
    <lineage>
        <taxon>Archaea</taxon>
        <taxon>Methanobacteriati</taxon>
        <taxon>Methanobacteriota</taxon>
        <taxon>Stenosarchaea group</taxon>
        <taxon>Halobacteria</taxon>
        <taxon>Halobacteriales</taxon>
        <taxon>Haladaptataceae</taxon>
        <taxon>Halorussus</taxon>
    </lineage>
</organism>
<keyword evidence="1" id="KW-0812">Transmembrane</keyword>
<dbReference type="KEGG" id="halx:M0R89_13270"/>
<accession>A0A8U0HRL5</accession>
<gene>
    <name evidence="2" type="ORF">M0R89_13270</name>
</gene>
<proteinExistence type="predicted"/>
<name>A0A8U0HRL5_9EURY</name>
<dbReference type="GeneID" id="72186187"/>
<feature type="transmembrane region" description="Helical" evidence="1">
    <location>
        <begin position="175"/>
        <end position="192"/>
    </location>
</feature>
<feature type="transmembrane region" description="Helical" evidence="1">
    <location>
        <begin position="115"/>
        <end position="136"/>
    </location>
</feature>
<feature type="transmembrane region" description="Helical" evidence="1">
    <location>
        <begin position="229"/>
        <end position="245"/>
    </location>
</feature>
<evidence type="ECO:0000313" key="3">
    <source>
        <dbReference type="Proteomes" id="UP000830729"/>
    </source>
</evidence>
<dbReference type="AlphaFoldDB" id="A0A8U0HRL5"/>
<sequence>MAEPVSIPVLVAVIAVGLAGVHLAAGRLHLRSISRSVWLSGAGGVSVAYVFVHVLPELEERQHAFGGVVGFLEHHVYLLALAGFTAFYGLEQVARRSSDRRDREVAGAETTTSAGVFWLHVGSFAAYNALVGYLLVHREESGLASLGFFAVAMALHFAVNDYGLRDHHREAYDRVGRYLLAGGVLAGTAVGWTTTVGAALVSGLFGFLAGGIVLNVVKEELPEERQSNVWAFGVGSAVYAALLLFV</sequence>
<dbReference type="Proteomes" id="UP000830729">
    <property type="component" value="Chromosome"/>
</dbReference>
<feature type="transmembrane region" description="Helical" evidence="1">
    <location>
        <begin position="37"/>
        <end position="55"/>
    </location>
</feature>
<dbReference type="RefSeq" id="WP_248649562.1">
    <property type="nucleotide sequence ID" value="NZ_CP096659.1"/>
</dbReference>
<keyword evidence="1" id="KW-0472">Membrane</keyword>
<feature type="transmembrane region" description="Helical" evidence="1">
    <location>
        <begin position="142"/>
        <end position="163"/>
    </location>
</feature>
<reference evidence="2 3" key="1">
    <citation type="submission" date="2022-04" db="EMBL/GenBank/DDBJ databases">
        <title>Diverse halophilic archaea isolated from saline environments.</title>
        <authorList>
            <person name="Cui H.-L."/>
        </authorList>
    </citation>
    <scope>NUCLEOTIDE SEQUENCE [LARGE SCALE GENOMIC DNA]</scope>
    <source>
        <strain evidence="2 3">XZYJT49</strain>
    </source>
</reference>
<keyword evidence="1" id="KW-1133">Transmembrane helix</keyword>
<evidence type="ECO:0000313" key="2">
    <source>
        <dbReference type="EMBL" id="UPV73509.1"/>
    </source>
</evidence>